<dbReference type="Proteomes" id="UP001224682">
    <property type="component" value="Unassembled WGS sequence"/>
</dbReference>
<evidence type="ECO:0000313" key="1">
    <source>
        <dbReference type="EMBL" id="MDQ0302734.1"/>
    </source>
</evidence>
<dbReference type="Gene3D" id="1.10.3210.10">
    <property type="entry name" value="Hypothetical protein af1432"/>
    <property type="match status" value="1"/>
</dbReference>
<dbReference type="EMBL" id="JAUSUI010000003">
    <property type="protein sequence ID" value="MDQ0302734.1"/>
    <property type="molecule type" value="Genomic_DNA"/>
</dbReference>
<gene>
    <name evidence="1" type="ORF">J2S75_001762</name>
</gene>
<dbReference type="SUPFAM" id="SSF109604">
    <property type="entry name" value="HD-domain/PDEase-like"/>
    <property type="match status" value="1"/>
</dbReference>
<sequence length="201" mass="21636">MVVHIRGKRTTIGTDAAALAKRLHVGQFDKAGEPCFGQLERVVANLLRRWPDASRDEIAAAWLHDLIEDCAITAQDLHEIGASQESCRIVAAVTRPAGSDYLAWIGALARSGDRSALRGKLADNEDNRAPERVAALADGQHRLATRYEPARRLLESGLGVPAVDGYSFTDRSRSALLMTLTEDSAMASAATMGESSRPKTG</sequence>
<dbReference type="RefSeq" id="WP_307019443.1">
    <property type="nucleotide sequence ID" value="NZ_JAUSUI010000003.1"/>
</dbReference>
<accession>A0ABU0BAW7</accession>
<evidence type="ECO:0008006" key="3">
    <source>
        <dbReference type="Google" id="ProtNLM"/>
    </source>
</evidence>
<organism evidence="1 2">
    <name type="scientific">Ancylobacter polymorphus</name>
    <dbReference type="NCBI Taxonomy" id="223390"/>
    <lineage>
        <taxon>Bacteria</taxon>
        <taxon>Pseudomonadati</taxon>
        <taxon>Pseudomonadota</taxon>
        <taxon>Alphaproteobacteria</taxon>
        <taxon>Hyphomicrobiales</taxon>
        <taxon>Xanthobacteraceae</taxon>
        <taxon>Ancylobacter</taxon>
    </lineage>
</organism>
<comment type="caution">
    <text evidence="1">The sequence shown here is derived from an EMBL/GenBank/DDBJ whole genome shotgun (WGS) entry which is preliminary data.</text>
</comment>
<name>A0ABU0BAW7_9HYPH</name>
<evidence type="ECO:0000313" key="2">
    <source>
        <dbReference type="Proteomes" id="UP001224682"/>
    </source>
</evidence>
<proteinExistence type="predicted"/>
<reference evidence="1 2" key="1">
    <citation type="submission" date="2023-07" db="EMBL/GenBank/DDBJ databases">
        <title>Genomic Encyclopedia of Type Strains, Phase IV (KMG-IV): sequencing the most valuable type-strain genomes for metagenomic binning, comparative biology and taxonomic classification.</title>
        <authorList>
            <person name="Goeker M."/>
        </authorList>
    </citation>
    <scope>NUCLEOTIDE SEQUENCE [LARGE SCALE GENOMIC DNA]</scope>
    <source>
        <strain evidence="1 2">DSM 2457</strain>
    </source>
</reference>
<protein>
    <recommendedName>
        <fullName evidence="3">Phosphohydrolase</fullName>
    </recommendedName>
</protein>
<keyword evidence="2" id="KW-1185">Reference proteome</keyword>